<comment type="similarity">
    <text evidence="2">Belongs to the UDP-glycosyltransferase family.</text>
</comment>
<dbReference type="Gene3D" id="3.40.50.2000">
    <property type="entry name" value="Glycogen Phosphorylase B"/>
    <property type="match status" value="4"/>
</dbReference>
<keyword evidence="4" id="KW-0808">Transferase</keyword>
<dbReference type="SUPFAM" id="SSF53756">
    <property type="entry name" value="UDP-Glycosyltransferase/glycogen phosphorylase"/>
    <property type="match status" value="2"/>
</dbReference>
<accession>A0A8T2YAP8</accession>
<dbReference type="EC" id="2.4.1.115" evidence="3"/>
<reference evidence="6" key="1">
    <citation type="journal article" date="2021" name="J. Hered.">
        <title>Genome Assembly of Salicaceae Populus deltoides (Eastern Cottonwood) I-69 Based on Nanopore Sequencing and Hi-C Technologies.</title>
        <authorList>
            <person name="Bai S."/>
            <person name="Wu H."/>
            <person name="Zhang J."/>
            <person name="Pan Z."/>
            <person name="Zhao W."/>
            <person name="Li Z."/>
            <person name="Tong C."/>
        </authorList>
    </citation>
    <scope>NUCLEOTIDE SEQUENCE</scope>
    <source>
        <tissue evidence="6">Leaf</tissue>
    </source>
</reference>
<keyword evidence="7" id="KW-1185">Reference proteome</keyword>
<organism evidence="6 7">
    <name type="scientific">Populus deltoides</name>
    <name type="common">Eastern poplar</name>
    <name type="synonym">Eastern cottonwood</name>
    <dbReference type="NCBI Taxonomy" id="3696"/>
    <lineage>
        <taxon>Eukaryota</taxon>
        <taxon>Viridiplantae</taxon>
        <taxon>Streptophyta</taxon>
        <taxon>Embryophyta</taxon>
        <taxon>Tracheophyta</taxon>
        <taxon>Spermatophyta</taxon>
        <taxon>Magnoliopsida</taxon>
        <taxon>eudicotyledons</taxon>
        <taxon>Gunneridae</taxon>
        <taxon>Pentapetalae</taxon>
        <taxon>rosids</taxon>
        <taxon>fabids</taxon>
        <taxon>Malpighiales</taxon>
        <taxon>Salicaceae</taxon>
        <taxon>Saliceae</taxon>
        <taxon>Populus</taxon>
    </lineage>
</organism>
<evidence type="ECO:0000256" key="5">
    <source>
        <dbReference type="ARBA" id="ARBA00047606"/>
    </source>
</evidence>
<dbReference type="Proteomes" id="UP000807159">
    <property type="component" value="Chromosome 7"/>
</dbReference>
<dbReference type="CDD" id="cd03784">
    <property type="entry name" value="GT1_Gtf-like"/>
    <property type="match status" value="2"/>
</dbReference>
<comment type="caution">
    <text evidence="6">The sequence shown here is derived from an EMBL/GenBank/DDBJ whole genome shotgun (WGS) entry which is preliminary data.</text>
</comment>
<dbReference type="EMBL" id="JACEGQ020000007">
    <property type="protein sequence ID" value="KAH8502258.1"/>
    <property type="molecule type" value="Genomic_DNA"/>
</dbReference>
<dbReference type="AlphaFoldDB" id="A0A8T2YAP8"/>
<evidence type="ECO:0000313" key="6">
    <source>
        <dbReference type="EMBL" id="KAH8502258.1"/>
    </source>
</evidence>
<dbReference type="PROSITE" id="PS00375">
    <property type="entry name" value="UDPGT"/>
    <property type="match status" value="2"/>
</dbReference>
<sequence length="916" mass="102224">MSPTERAREMEKMVNRSHVLVVPLPGAGHINPMLQFSRRLVSKGLKVTFIITKFISKSRQLGSSIGSIQLDTISDGYDDGFNQAGSWEPYLSSLHDVGPKTLSELIKRYQTSSSPIHAVIYEPFLAWALDVAKDFGLFAAAFFTHACAVDYIFYNVYHEVLKMPVSSTPVLIEGLPLLLELQDLPTFVVLPDSYPANVKMTMSQFANLDKADWILINTFYKLECEVVDTMSKVCPLLTIGPTIPSIYLDKSIEDEDDYGISLCEIDASLSINWLSTKPTASVVYVSFGSCATLSNKQMEEIAWGLKKSNFHFLWVVMDSEKGKIPEGFVEEVENKGLVVNWSPQVKVLANEAVGCFFTHCGWNSTIEALSLGVPMVTMPGWSDQQTNSKIVEDAWKVGVRAKVDEHGIVKREEIAICIKEVMEGDRGREMKMNSKKWKELAIEATSEGGTSDTNINELSCNLKSHVSLISSPVTLIMGHINPMLQFSKRLASKGLKVTLIITPSIAKSMQGQDSSINLEPIFDGSKEGEMAANIDKYFERYKLTMPHSLSNLIDRYNGSEYPVKFLIYDSVLPWALDVARNKGIEGGPFFTQSCAVTAVLCHAAQGAFQVPVEESDQAAVSLPSLENLEFNDLPSFVSDAGSYPAIRELLLGQFSNFLEARWLIWNSFNELEVEVVNWMRINKWPIKPIGPMIPSMFLDKRLGDDKDYGLNLFKPNSDACMKWMDLKELGSVVYVSFGSLAAVGEEQMAELAWGLKRSNRCFLWTVRESEESKLPRDFVKETSDIGLIIKWCPQLQVLAHKSVGCFMTHCGWNSTLEALSLGVPMVAMPQWTDQPTNAKYITDVWHVGVRVNVNEKGIVTKEEVERCIREVMESERSNAIRGNSDKWKKLAQTAVDIGGSSDKNIEEFVTEVACTS</sequence>
<dbReference type="PANTHER" id="PTHR11926">
    <property type="entry name" value="GLUCOSYL/GLUCURONOSYL TRANSFERASES"/>
    <property type="match status" value="1"/>
</dbReference>
<evidence type="ECO:0000313" key="7">
    <source>
        <dbReference type="Proteomes" id="UP000807159"/>
    </source>
</evidence>
<name>A0A8T2YAP8_POPDE</name>
<evidence type="ECO:0000256" key="3">
    <source>
        <dbReference type="ARBA" id="ARBA00012585"/>
    </source>
</evidence>
<dbReference type="PANTHER" id="PTHR11926:SF1560">
    <property type="entry name" value="UDP-GLYCOSYLTRANSFERASE 74E1-RELATED"/>
    <property type="match status" value="1"/>
</dbReference>
<evidence type="ECO:0000256" key="1">
    <source>
        <dbReference type="ARBA" id="ARBA00004935"/>
    </source>
</evidence>
<evidence type="ECO:0000256" key="2">
    <source>
        <dbReference type="ARBA" id="ARBA00009995"/>
    </source>
</evidence>
<dbReference type="InterPro" id="IPR035595">
    <property type="entry name" value="UDP_glycos_trans_CS"/>
</dbReference>
<comment type="catalytic activity">
    <reaction evidence="5">
        <text>an anthocyanidin + UDP-alpha-D-glucose + H(+) = an anthocyanidin 3-O-beta-D-glucoside + UDP</text>
        <dbReference type="Rhea" id="RHEA:20093"/>
        <dbReference type="ChEBI" id="CHEBI:15378"/>
        <dbReference type="ChEBI" id="CHEBI:16307"/>
        <dbReference type="ChEBI" id="CHEBI:58223"/>
        <dbReference type="ChEBI" id="CHEBI:58885"/>
        <dbReference type="ChEBI" id="CHEBI:143576"/>
        <dbReference type="EC" id="2.4.1.115"/>
    </reaction>
</comment>
<dbReference type="GO" id="GO:0080044">
    <property type="term" value="F:quercetin 7-O-glucosyltransferase activity"/>
    <property type="evidence" value="ECO:0007669"/>
    <property type="project" value="TreeGrafter"/>
</dbReference>
<evidence type="ECO:0000256" key="4">
    <source>
        <dbReference type="ARBA" id="ARBA00022679"/>
    </source>
</evidence>
<dbReference type="Pfam" id="PF00201">
    <property type="entry name" value="UDPGT"/>
    <property type="match status" value="2"/>
</dbReference>
<dbReference type="GO" id="GO:0047213">
    <property type="term" value="F:anthocyanidin 3-O-glucosyltransferase activity"/>
    <property type="evidence" value="ECO:0007669"/>
    <property type="project" value="UniProtKB-EC"/>
</dbReference>
<comment type="pathway">
    <text evidence="1">Pigment biosynthesis; anthocyanin biosynthesis.</text>
</comment>
<dbReference type="GO" id="GO:0080043">
    <property type="term" value="F:quercetin 3-O-glucosyltransferase activity"/>
    <property type="evidence" value="ECO:0007669"/>
    <property type="project" value="TreeGrafter"/>
</dbReference>
<gene>
    <name evidence="6" type="ORF">H0E87_013811</name>
</gene>
<proteinExistence type="inferred from homology"/>
<protein>
    <recommendedName>
        <fullName evidence="3">anthocyanidin 3-O-glucosyltransferase</fullName>
        <ecNumber evidence="3">2.4.1.115</ecNumber>
    </recommendedName>
</protein>
<dbReference type="InterPro" id="IPR002213">
    <property type="entry name" value="UDP_glucos_trans"/>
</dbReference>
<dbReference type="FunFam" id="3.40.50.2000:FF:000019">
    <property type="entry name" value="Glycosyltransferase"/>
    <property type="match status" value="2"/>
</dbReference>